<dbReference type="EMBL" id="QBLH01002268">
    <property type="protein sequence ID" value="TGZ49029.1"/>
    <property type="molecule type" value="Genomic_DNA"/>
</dbReference>
<dbReference type="Proteomes" id="UP000310200">
    <property type="component" value="Unassembled WGS sequence"/>
</dbReference>
<feature type="region of interest" description="Disordered" evidence="1">
    <location>
        <begin position="1"/>
        <end position="20"/>
    </location>
</feature>
<comment type="caution">
    <text evidence="2">The sequence shown here is derived from an EMBL/GenBank/DDBJ whole genome shotgun (WGS) entry which is preliminary data.</text>
</comment>
<feature type="compositionally biased region" description="Basic and acidic residues" evidence="1">
    <location>
        <begin position="113"/>
        <end position="132"/>
    </location>
</feature>
<evidence type="ECO:0000256" key="1">
    <source>
        <dbReference type="SAM" id="MobiDB-lite"/>
    </source>
</evidence>
<organism evidence="2 3">
    <name type="scientific">Temnothorax longispinosus</name>
    <dbReference type="NCBI Taxonomy" id="300112"/>
    <lineage>
        <taxon>Eukaryota</taxon>
        <taxon>Metazoa</taxon>
        <taxon>Ecdysozoa</taxon>
        <taxon>Arthropoda</taxon>
        <taxon>Hexapoda</taxon>
        <taxon>Insecta</taxon>
        <taxon>Pterygota</taxon>
        <taxon>Neoptera</taxon>
        <taxon>Endopterygota</taxon>
        <taxon>Hymenoptera</taxon>
        <taxon>Apocrita</taxon>
        <taxon>Aculeata</taxon>
        <taxon>Formicoidea</taxon>
        <taxon>Formicidae</taxon>
        <taxon>Myrmicinae</taxon>
        <taxon>Temnothorax</taxon>
    </lineage>
</organism>
<evidence type="ECO:0000313" key="3">
    <source>
        <dbReference type="Proteomes" id="UP000310200"/>
    </source>
</evidence>
<protein>
    <submittedName>
        <fullName evidence="2">Uncharacterized protein</fullName>
    </submittedName>
</protein>
<keyword evidence="3" id="KW-1185">Reference proteome</keyword>
<reference evidence="2 3" key="1">
    <citation type="journal article" date="2019" name="Philos. Trans. R. Soc. Lond., B, Biol. Sci.">
        <title>Ant behaviour and brain gene expression of defending hosts depend on the ecological success of the intruding social parasite.</title>
        <authorList>
            <person name="Kaur R."/>
            <person name="Stoldt M."/>
            <person name="Jongepier E."/>
            <person name="Feldmeyer B."/>
            <person name="Menzel F."/>
            <person name="Bornberg-Bauer E."/>
            <person name="Foitzik S."/>
        </authorList>
    </citation>
    <scope>NUCLEOTIDE SEQUENCE [LARGE SCALE GENOMIC DNA]</scope>
    <source>
        <tissue evidence="2">Whole body</tissue>
    </source>
</reference>
<feature type="region of interest" description="Disordered" evidence="1">
    <location>
        <begin position="106"/>
        <end position="143"/>
    </location>
</feature>
<dbReference type="AlphaFoldDB" id="A0A4S2KM02"/>
<accession>A0A4S2KM02</accession>
<name>A0A4S2KM02_9HYME</name>
<evidence type="ECO:0000313" key="2">
    <source>
        <dbReference type="EMBL" id="TGZ49029.1"/>
    </source>
</evidence>
<sequence>MRSGHSVPCRYSPRAARDTKHWPQAKTNYNGLHSPRNAFYPWPSPLRVVRGRRHHAARARYRRHRCGPRSVLLTMRIDSCLISFALSREVPASLLGETRSASNRIKKIRGGRTVREGERRSGREEDQEEATRNKGLCDSSGRN</sequence>
<proteinExistence type="predicted"/>
<gene>
    <name evidence="2" type="ORF">DBV15_10842</name>
</gene>